<dbReference type="EMBL" id="JADHSG010000006">
    <property type="protein sequence ID" value="MBL6903451.1"/>
    <property type="molecule type" value="Genomic_DNA"/>
</dbReference>
<accession>A0A937M2I1</accession>
<protein>
    <submittedName>
        <fullName evidence="1">Uncharacterized protein</fullName>
    </submittedName>
</protein>
<sequence>MKEDRVLDAIISIVGKEFKNIESKLAVPEIDALEKLKPGIEKVLSSAGFVSESKYNSLKSRADKLEERLNKLEEG</sequence>
<evidence type="ECO:0000313" key="1">
    <source>
        <dbReference type="EMBL" id="MBL6903451.1"/>
    </source>
</evidence>
<dbReference type="AlphaFoldDB" id="A0A937M2I1"/>
<reference evidence="1" key="1">
    <citation type="submission" date="2020-10" db="EMBL/GenBank/DDBJ databases">
        <title>Microbiome of the Black Sea water column analyzed by genome centric metagenomics.</title>
        <authorList>
            <person name="Cabello-Yeves P.J."/>
            <person name="Callieri C."/>
            <person name="Picazo A."/>
            <person name="Mehrshad M."/>
            <person name="Haro-Moreno J.M."/>
            <person name="Roda-Garcia J."/>
            <person name="Dzembekova N."/>
            <person name="Slabakova V."/>
            <person name="Slabakova N."/>
            <person name="Moncheva S."/>
            <person name="Rodriguez-Valera F."/>
        </authorList>
    </citation>
    <scope>NUCLEOTIDE SEQUENCE</scope>
    <source>
        <strain evidence="1">BS30m-G43</strain>
    </source>
</reference>
<dbReference type="Proteomes" id="UP000705230">
    <property type="component" value="Unassembled WGS sequence"/>
</dbReference>
<comment type="caution">
    <text evidence="1">The sequence shown here is derived from an EMBL/GenBank/DDBJ whole genome shotgun (WGS) entry which is preliminary data.</text>
</comment>
<organism evidence="1 2">
    <name type="scientific">SAR86 cluster bacterium</name>
    <dbReference type="NCBI Taxonomy" id="2030880"/>
    <lineage>
        <taxon>Bacteria</taxon>
        <taxon>Pseudomonadati</taxon>
        <taxon>Pseudomonadota</taxon>
        <taxon>Gammaproteobacteria</taxon>
        <taxon>SAR86 cluster</taxon>
    </lineage>
</organism>
<evidence type="ECO:0000313" key="2">
    <source>
        <dbReference type="Proteomes" id="UP000705230"/>
    </source>
</evidence>
<gene>
    <name evidence="1" type="ORF">ISR29_04540</name>
</gene>
<name>A0A937M2I1_9GAMM</name>
<proteinExistence type="predicted"/>